<feature type="compositionally biased region" description="Low complexity" evidence="4">
    <location>
        <begin position="231"/>
        <end position="249"/>
    </location>
</feature>
<evidence type="ECO:0000313" key="6">
    <source>
        <dbReference type="EMBL" id="AIS92518.1"/>
    </source>
</evidence>
<proteinExistence type="evidence at transcript level"/>
<keyword evidence="1 3" id="KW-0238">DNA-binding</keyword>
<dbReference type="PANTHER" id="PTHR11829:SF411">
    <property type="entry name" value="FORKHEAD BOX PROTEIN L2"/>
    <property type="match status" value="1"/>
</dbReference>
<comment type="subcellular location">
    <subcellularLocation>
        <location evidence="3">Nucleus</location>
    </subcellularLocation>
</comment>
<dbReference type="Pfam" id="PF00250">
    <property type="entry name" value="Forkhead"/>
    <property type="match status" value="1"/>
</dbReference>
<dbReference type="GO" id="GO:0000981">
    <property type="term" value="F:DNA-binding transcription factor activity, RNA polymerase II-specific"/>
    <property type="evidence" value="ECO:0007669"/>
    <property type="project" value="TreeGrafter"/>
</dbReference>
<dbReference type="OrthoDB" id="9926427at2759"/>
<dbReference type="Gene3D" id="1.10.10.10">
    <property type="entry name" value="Winged helix-like DNA-binding domain superfamily/Winged helix DNA-binding domain"/>
    <property type="match status" value="1"/>
</dbReference>
<dbReference type="AlphaFoldDB" id="A0A0N6Z441"/>
<reference evidence="6" key="2">
    <citation type="journal article" date="2015" name="Biosci. Rep.">
        <title>FOXL2 Down-regulates Vitellogenin Expression at Mature Stage in Eriocheir sinensis.</title>
        <authorList>
            <person name="Li Q."/>
            <person name="Xie J."/>
            <person name="He L."/>
            <person name="Wang Y."/>
            <person name="Yang H."/>
            <person name="Duan Z."/>
            <person name="Wang Q."/>
        </authorList>
    </citation>
    <scope>NUCLEOTIDE SEQUENCE</scope>
</reference>
<sequence length="287" mass="30807">MAIKESPERRLQLSEIYQWIANKFPFYAKESAKEKQGWKNSIRHNLSLNECFQKQPRDGGGGGGKGNYWTLDPQHENMFENGNFTRRRRMRRAANLLRQPYPPYPIFQISPSSSWGLGQIQGGNFASYTQGTRMHTPHSYTYPQMNQLQGQMQLGGGYQQIGGSLGTAPLTSGALGSSFSSHLGGGLLGSSSPAISSPSSSHTSLGTAPELWTSGSSTSLHSSIGASSFLSPSSTLGSPSTTPFQPSFGSGSGSYGAGLNACRRQGEATTSSQLAPLSYYGWTDSKP</sequence>
<protein>
    <submittedName>
        <fullName evidence="6">Forkhead protein L2</fullName>
    </submittedName>
</protein>
<dbReference type="EMBL" id="KF806733">
    <property type="protein sequence ID" value="AIS92518.1"/>
    <property type="molecule type" value="mRNA"/>
</dbReference>
<feature type="region of interest" description="Disordered" evidence="4">
    <location>
        <begin position="231"/>
        <end position="272"/>
    </location>
</feature>
<dbReference type="GO" id="GO:0030154">
    <property type="term" value="P:cell differentiation"/>
    <property type="evidence" value="ECO:0007669"/>
    <property type="project" value="TreeGrafter"/>
</dbReference>
<evidence type="ECO:0000256" key="3">
    <source>
        <dbReference type="PROSITE-ProRule" id="PRU00089"/>
    </source>
</evidence>
<evidence type="ECO:0000256" key="2">
    <source>
        <dbReference type="ARBA" id="ARBA00023242"/>
    </source>
</evidence>
<dbReference type="SUPFAM" id="SSF46785">
    <property type="entry name" value="Winged helix' DNA-binding domain"/>
    <property type="match status" value="1"/>
</dbReference>
<dbReference type="SMART" id="SM00339">
    <property type="entry name" value="FH"/>
    <property type="match status" value="1"/>
</dbReference>
<feature type="domain" description="Fork-head" evidence="5">
    <location>
        <begin position="1"/>
        <end position="89"/>
    </location>
</feature>
<keyword evidence="2 3" id="KW-0539">Nucleus</keyword>
<evidence type="ECO:0000256" key="4">
    <source>
        <dbReference type="SAM" id="MobiDB-lite"/>
    </source>
</evidence>
<dbReference type="GO" id="GO:0005634">
    <property type="term" value="C:nucleus"/>
    <property type="evidence" value="ECO:0007669"/>
    <property type="project" value="UniProtKB-SubCell"/>
</dbReference>
<accession>A0A0N6Z441</accession>
<dbReference type="PROSITE" id="PS00658">
    <property type="entry name" value="FORK_HEAD_2"/>
    <property type="match status" value="1"/>
</dbReference>
<dbReference type="PRINTS" id="PR00053">
    <property type="entry name" value="FORKHEAD"/>
</dbReference>
<name>A0A0N6Z441_ERISI</name>
<dbReference type="PANTHER" id="PTHR11829">
    <property type="entry name" value="FORKHEAD BOX PROTEIN"/>
    <property type="match status" value="1"/>
</dbReference>
<dbReference type="PROSITE" id="PS50039">
    <property type="entry name" value="FORK_HEAD_3"/>
    <property type="match status" value="1"/>
</dbReference>
<dbReference type="GO" id="GO:0009653">
    <property type="term" value="P:anatomical structure morphogenesis"/>
    <property type="evidence" value="ECO:0007669"/>
    <property type="project" value="TreeGrafter"/>
</dbReference>
<dbReference type="GO" id="GO:0000978">
    <property type="term" value="F:RNA polymerase II cis-regulatory region sequence-specific DNA binding"/>
    <property type="evidence" value="ECO:0007669"/>
    <property type="project" value="TreeGrafter"/>
</dbReference>
<dbReference type="InterPro" id="IPR050211">
    <property type="entry name" value="FOX_domain-containing"/>
</dbReference>
<dbReference type="InterPro" id="IPR001766">
    <property type="entry name" value="Fork_head_dom"/>
</dbReference>
<dbReference type="InterPro" id="IPR036388">
    <property type="entry name" value="WH-like_DNA-bd_sf"/>
</dbReference>
<organism evidence="6">
    <name type="scientific">Eriocheir sinensis</name>
    <name type="common">Chinese mitten crab</name>
    <dbReference type="NCBI Taxonomy" id="95602"/>
    <lineage>
        <taxon>Eukaryota</taxon>
        <taxon>Metazoa</taxon>
        <taxon>Ecdysozoa</taxon>
        <taxon>Arthropoda</taxon>
        <taxon>Crustacea</taxon>
        <taxon>Multicrustacea</taxon>
        <taxon>Malacostraca</taxon>
        <taxon>Eumalacostraca</taxon>
        <taxon>Eucarida</taxon>
        <taxon>Decapoda</taxon>
        <taxon>Pleocyemata</taxon>
        <taxon>Brachyura</taxon>
        <taxon>Eubrachyura</taxon>
        <taxon>Grapsoidea</taxon>
        <taxon>Varunidae</taxon>
        <taxon>Eriocheir</taxon>
    </lineage>
</organism>
<evidence type="ECO:0000256" key="1">
    <source>
        <dbReference type="ARBA" id="ARBA00023125"/>
    </source>
</evidence>
<evidence type="ECO:0000259" key="5">
    <source>
        <dbReference type="PROSITE" id="PS50039"/>
    </source>
</evidence>
<dbReference type="InterPro" id="IPR036390">
    <property type="entry name" value="WH_DNA-bd_sf"/>
</dbReference>
<reference evidence="6" key="1">
    <citation type="submission" date="2013-11" db="EMBL/GenBank/DDBJ databases">
        <authorList>
            <person name="Hoang H.T."/>
            <person name="Killian M.L."/>
            <person name="Madson D.M."/>
            <person name="Arruda P.H.E."/>
            <person name="Sun D."/>
            <person name="Schwartz K.J."/>
            <person name="Yoon K."/>
        </authorList>
    </citation>
    <scope>NUCLEOTIDE SEQUENCE</scope>
</reference>
<dbReference type="InterPro" id="IPR030456">
    <property type="entry name" value="TF_fork_head_CS_2"/>
</dbReference>
<feature type="DNA-binding region" description="Fork-head" evidence="3">
    <location>
        <begin position="1"/>
        <end position="89"/>
    </location>
</feature>